<protein>
    <submittedName>
        <fullName evidence="2">Uncharacterized protein</fullName>
    </submittedName>
</protein>
<feature type="coiled-coil region" evidence="1">
    <location>
        <begin position="27"/>
        <end position="54"/>
    </location>
</feature>
<name>A0A9D4TFX2_CHLVU</name>
<dbReference type="AlphaFoldDB" id="A0A9D4TFX2"/>
<dbReference type="Proteomes" id="UP001055712">
    <property type="component" value="Unassembled WGS sequence"/>
</dbReference>
<keyword evidence="1" id="KW-0175">Coiled coil</keyword>
<evidence type="ECO:0000313" key="3">
    <source>
        <dbReference type="Proteomes" id="UP001055712"/>
    </source>
</evidence>
<sequence>MAADLWASARTQLGLFEQRSSEFSLVLNTEKASLSAVQQEVKQLEQERGGFSKRKTEAEGKKAVALAALTQLRAEADRAGKDSAVLQKHLELLRASCQDASTRMEADRQRYAQHVTQLRAQLEEFRAHVN</sequence>
<dbReference type="EMBL" id="SIDB01000013">
    <property type="protein sequence ID" value="KAI3424475.1"/>
    <property type="molecule type" value="Genomic_DNA"/>
</dbReference>
<reference evidence="2" key="1">
    <citation type="journal article" date="2019" name="Plant J.">
        <title>Chlorella vulgaris genome assembly and annotation reveals the molecular basis for metabolic acclimation to high light conditions.</title>
        <authorList>
            <person name="Cecchin M."/>
            <person name="Marcolungo L."/>
            <person name="Rossato M."/>
            <person name="Girolomoni L."/>
            <person name="Cosentino E."/>
            <person name="Cuine S."/>
            <person name="Li-Beisson Y."/>
            <person name="Delledonne M."/>
            <person name="Ballottari M."/>
        </authorList>
    </citation>
    <scope>NUCLEOTIDE SEQUENCE</scope>
    <source>
        <strain evidence="2">211/11P</strain>
    </source>
</reference>
<evidence type="ECO:0000313" key="2">
    <source>
        <dbReference type="EMBL" id="KAI3424475.1"/>
    </source>
</evidence>
<organism evidence="2 3">
    <name type="scientific">Chlorella vulgaris</name>
    <name type="common">Green alga</name>
    <dbReference type="NCBI Taxonomy" id="3077"/>
    <lineage>
        <taxon>Eukaryota</taxon>
        <taxon>Viridiplantae</taxon>
        <taxon>Chlorophyta</taxon>
        <taxon>core chlorophytes</taxon>
        <taxon>Trebouxiophyceae</taxon>
        <taxon>Chlorellales</taxon>
        <taxon>Chlorellaceae</taxon>
        <taxon>Chlorella clade</taxon>
        <taxon>Chlorella</taxon>
    </lineage>
</organism>
<reference evidence="2" key="2">
    <citation type="submission" date="2020-11" db="EMBL/GenBank/DDBJ databases">
        <authorList>
            <person name="Cecchin M."/>
            <person name="Marcolungo L."/>
            <person name="Rossato M."/>
            <person name="Girolomoni L."/>
            <person name="Cosentino E."/>
            <person name="Cuine S."/>
            <person name="Li-Beisson Y."/>
            <person name="Delledonne M."/>
            <person name="Ballottari M."/>
        </authorList>
    </citation>
    <scope>NUCLEOTIDE SEQUENCE</scope>
    <source>
        <strain evidence="2">211/11P</strain>
        <tissue evidence="2">Whole cell</tissue>
    </source>
</reference>
<comment type="caution">
    <text evidence="2">The sequence shown here is derived from an EMBL/GenBank/DDBJ whole genome shotgun (WGS) entry which is preliminary data.</text>
</comment>
<evidence type="ECO:0000256" key="1">
    <source>
        <dbReference type="SAM" id="Coils"/>
    </source>
</evidence>
<proteinExistence type="predicted"/>
<gene>
    <name evidence="2" type="ORF">D9Q98_010025</name>
</gene>
<dbReference type="OrthoDB" id="512142at2759"/>
<accession>A0A9D4TFX2</accession>
<keyword evidence="3" id="KW-1185">Reference proteome</keyword>